<dbReference type="SMART" id="SM00091">
    <property type="entry name" value="PAS"/>
    <property type="match status" value="1"/>
</dbReference>
<gene>
    <name evidence="9" type="ORF">AVDCRST_MAG11-3253</name>
</gene>
<dbReference type="GO" id="GO:0005829">
    <property type="term" value="C:cytosol"/>
    <property type="evidence" value="ECO:0007669"/>
    <property type="project" value="TreeGrafter"/>
</dbReference>
<evidence type="ECO:0000313" key="9">
    <source>
        <dbReference type="EMBL" id="CAA9346451.1"/>
    </source>
</evidence>
<keyword evidence="4" id="KW-0238">DNA-binding</keyword>
<dbReference type="CDD" id="cd00130">
    <property type="entry name" value="PAS"/>
    <property type="match status" value="1"/>
</dbReference>
<evidence type="ECO:0000256" key="5">
    <source>
        <dbReference type="ARBA" id="ARBA00023163"/>
    </source>
</evidence>
<dbReference type="GO" id="GO:0006355">
    <property type="term" value="P:regulation of DNA-templated transcription"/>
    <property type="evidence" value="ECO:0007669"/>
    <property type="project" value="TreeGrafter"/>
</dbReference>
<dbReference type="Gene3D" id="3.30.450.20">
    <property type="entry name" value="PAS domain"/>
    <property type="match status" value="1"/>
</dbReference>
<feature type="non-terminal residue" evidence="9">
    <location>
        <position position="360"/>
    </location>
</feature>
<dbReference type="InterPro" id="IPR013655">
    <property type="entry name" value="PAS_fold_3"/>
</dbReference>
<keyword evidence="1 6" id="KW-0597">Phosphoprotein</keyword>
<dbReference type="InterPro" id="IPR000700">
    <property type="entry name" value="PAS-assoc_C"/>
</dbReference>
<sequence length="360" mass="39051">MRDSAGAAGASLATVLVADDNVAKRYVTRRWLQQAGFDVVEAETGLETLQRARDLPDLVVLDVRLPDISGFEVCRRIKSHPRTGHIPVLHLSALAQSSEDRVAGLEGGADAYLTQPVEPAELTATVRALLRIRRTESALRASEERYRLVARATNDVIWDWDLATGEVVWNQAAETLFRCPAREIRPHVDWWRARIHPADRGRVTEGLRAVTAGRGEHWADEYRVLRGDGGYATVFDRGYVAHDEHGAPVRMIGSMLDVTERKVAEEGQQFLAEAATVLAASLDYETTLGSVARLVVPRLADCAVVYAAGPEGGRLLEVTAAYPALAAEARERVPAAIPLGGAALAHPLRGEGPALQADLA</sequence>
<dbReference type="InterPro" id="IPR000014">
    <property type="entry name" value="PAS"/>
</dbReference>
<dbReference type="Pfam" id="PF08447">
    <property type="entry name" value="PAS_3"/>
    <property type="match status" value="1"/>
</dbReference>
<keyword evidence="3" id="KW-0805">Transcription regulation</keyword>
<feature type="domain" description="Response regulatory" evidence="7">
    <location>
        <begin position="14"/>
        <end position="130"/>
    </location>
</feature>
<organism evidence="9">
    <name type="scientific">uncultured Gemmatimonadaceae bacterium</name>
    <dbReference type="NCBI Taxonomy" id="246130"/>
    <lineage>
        <taxon>Bacteria</taxon>
        <taxon>Pseudomonadati</taxon>
        <taxon>Gemmatimonadota</taxon>
        <taxon>Gemmatimonadia</taxon>
        <taxon>Gemmatimonadales</taxon>
        <taxon>Gemmatimonadaceae</taxon>
        <taxon>environmental samples</taxon>
    </lineage>
</organism>
<dbReference type="SMART" id="SM00448">
    <property type="entry name" value="REC"/>
    <property type="match status" value="1"/>
</dbReference>
<dbReference type="InterPro" id="IPR001789">
    <property type="entry name" value="Sig_transdc_resp-reg_receiver"/>
</dbReference>
<dbReference type="GO" id="GO:0032259">
    <property type="term" value="P:methylation"/>
    <property type="evidence" value="ECO:0007669"/>
    <property type="project" value="UniProtKB-KW"/>
</dbReference>
<evidence type="ECO:0000259" key="8">
    <source>
        <dbReference type="PROSITE" id="PS50113"/>
    </source>
</evidence>
<dbReference type="GO" id="GO:0000156">
    <property type="term" value="F:phosphorelay response regulator activity"/>
    <property type="evidence" value="ECO:0007669"/>
    <property type="project" value="TreeGrafter"/>
</dbReference>
<dbReference type="Gene3D" id="3.40.50.2300">
    <property type="match status" value="1"/>
</dbReference>
<dbReference type="AlphaFoldDB" id="A0A6J4M0I2"/>
<dbReference type="SUPFAM" id="SSF55785">
    <property type="entry name" value="PYP-like sensor domain (PAS domain)"/>
    <property type="match status" value="1"/>
</dbReference>
<evidence type="ECO:0000256" key="4">
    <source>
        <dbReference type="ARBA" id="ARBA00023125"/>
    </source>
</evidence>
<dbReference type="SUPFAM" id="SSF52172">
    <property type="entry name" value="CheY-like"/>
    <property type="match status" value="1"/>
</dbReference>
<keyword evidence="2" id="KW-0902">Two-component regulatory system</keyword>
<dbReference type="EC" id="2.1.1.80" evidence="9"/>
<dbReference type="Pfam" id="PF00072">
    <property type="entry name" value="Response_reg"/>
    <property type="match status" value="1"/>
</dbReference>
<reference evidence="9" key="1">
    <citation type="submission" date="2020-02" db="EMBL/GenBank/DDBJ databases">
        <authorList>
            <person name="Meier V. D."/>
        </authorList>
    </citation>
    <scope>NUCLEOTIDE SEQUENCE</scope>
    <source>
        <strain evidence="9">AVDCRST_MAG11</strain>
    </source>
</reference>
<dbReference type="InterPro" id="IPR039420">
    <property type="entry name" value="WalR-like"/>
</dbReference>
<accession>A0A6J4M0I2</accession>
<dbReference type="PANTHER" id="PTHR48111:SF1">
    <property type="entry name" value="TWO-COMPONENT RESPONSE REGULATOR ORR33"/>
    <property type="match status" value="1"/>
</dbReference>
<evidence type="ECO:0000256" key="1">
    <source>
        <dbReference type="ARBA" id="ARBA00022553"/>
    </source>
</evidence>
<dbReference type="GO" id="GO:0008983">
    <property type="term" value="F:protein-glutamate O-methyltransferase activity"/>
    <property type="evidence" value="ECO:0007669"/>
    <property type="project" value="UniProtKB-EC"/>
</dbReference>
<dbReference type="GO" id="GO:0000976">
    <property type="term" value="F:transcription cis-regulatory region binding"/>
    <property type="evidence" value="ECO:0007669"/>
    <property type="project" value="TreeGrafter"/>
</dbReference>
<dbReference type="PROSITE" id="PS50110">
    <property type="entry name" value="RESPONSE_REGULATORY"/>
    <property type="match status" value="1"/>
</dbReference>
<dbReference type="SMART" id="SM00086">
    <property type="entry name" value="PAC"/>
    <property type="match status" value="1"/>
</dbReference>
<keyword evidence="9" id="KW-0808">Transferase</keyword>
<proteinExistence type="predicted"/>
<evidence type="ECO:0000256" key="3">
    <source>
        <dbReference type="ARBA" id="ARBA00023015"/>
    </source>
</evidence>
<keyword evidence="5" id="KW-0804">Transcription</keyword>
<protein>
    <submittedName>
        <fullName evidence="9">Chemotaxis protein methyltransferase CheR</fullName>
        <ecNumber evidence="9">2.1.1.80</ecNumber>
    </submittedName>
</protein>
<evidence type="ECO:0000259" key="7">
    <source>
        <dbReference type="PROSITE" id="PS50110"/>
    </source>
</evidence>
<dbReference type="InterPro" id="IPR035965">
    <property type="entry name" value="PAS-like_dom_sf"/>
</dbReference>
<evidence type="ECO:0000256" key="6">
    <source>
        <dbReference type="PROSITE-ProRule" id="PRU00169"/>
    </source>
</evidence>
<dbReference type="InterPro" id="IPR001610">
    <property type="entry name" value="PAC"/>
</dbReference>
<dbReference type="EMBL" id="CADCTU010000708">
    <property type="protein sequence ID" value="CAA9346451.1"/>
    <property type="molecule type" value="Genomic_DNA"/>
</dbReference>
<dbReference type="PANTHER" id="PTHR48111">
    <property type="entry name" value="REGULATOR OF RPOS"/>
    <property type="match status" value="1"/>
</dbReference>
<dbReference type="PROSITE" id="PS50113">
    <property type="entry name" value="PAC"/>
    <property type="match status" value="1"/>
</dbReference>
<evidence type="ECO:0000256" key="2">
    <source>
        <dbReference type="ARBA" id="ARBA00023012"/>
    </source>
</evidence>
<name>A0A6J4M0I2_9BACT</name>
<dbReference type="GO" id="GO:0032993">
    <property type="term" value="C:protein-DNA complex"/>
    <property type="evidence" value="ECO:0007669"/>
    <property type="project" value="TreeGrafter"/>
</dbReference>
<dbReference type="NCBIfam" id="TIGR00229">
    <property type="entry name" value="sensory_box"/>
    <property type="match status" value="1"/>
</dbReference>
<keyword evidence="9" id="KW-0489">Methyltransferase</keyword>
<dbReference type="InterPro" id="IPR011006">
    <property type="entry name" value="CheY-like_superfamily"/>
</dbReference>
<feature type="modified residue" description="4-aspartylphosphate" evidence="6">
    <location>
        <position position="62"/>
    </location>
</feature>
<feature type="domain" description="PAC" evidence="8">
    <location>
        <begin position="218"/>
        <end position="270"/>
    </location>
</feature>